<evidence type="ECO:0000313" key="9">
    <source>
        <dbReference type="EMBL" id="MDG9698672.1"/>
    </source>
</evidence>
<keyword evidence="5 8" id="KW-1133">Transmembrane helix</keyword>
<sequence>MLNSEALQLVYQALWLVLMLSAPPVLAAAVVGLLIALVQAATQIQEQTLQYALKFFAIVLTIFVTASLLGSSLYRFADRVMTEFPAMVRK</sequence>
<comment type="caution">
    <text evidence="9">The sequence shown here is derived from an EMBL/GenBank/DDBJ whole genome shotgun (WGS) entry which is preliminary data.</text>
</comment>
<dbReference type="Proteomes" id="UP001237156">
    <property type="component" value="Unassembled WGS sequence"/>
</dbReference>
<comment type="similarity">
    <text evidence="2">Belongs to the FliQ/MopD/SpaQ family.</text>
</comment>
<name>A0AAW6RIX1_9BURK</name>
<evidence type="ECO:0000256" key="6">
    <source>
        <dbReference type="ARBA" id="ARBA00023026"/>
    </source>
</evidence>
<dbReference type="EMBL" id="JARVII010000003">
    <property type="protein sequence ID" value="MDG9698672.1"/>
    <property type="molecule type" value="Genomic_DNA"/>
</dbReference>
<keyword evidence="4 8" id="KW-0812">Transmembrane</keyword>
<dbReference type="InterPro" id="IPR006306">
    <property type="entry name" value="T3SS_HrpO"/>
</dbReference>
<organism evidence="9 10">
    <name type="scientific">Ottowia cancrivicina</name>
    <dbReference type="NCBI Taxonomy" id="3040346"/>
    <lineage>
        <taxon>Bacteria</taxon>
        <taxon>Pseudomonadati</taxon>
        <taxon>Pseudomonadota</taxon>
        <taxon>Betaproteobacteria</taxon>
        <taxon>Burkholderiales</taxon>
        <taxon>Comamonadaceae</taxon>
        <taxon>Ottowia</taxon>
    </lineage>
</organism>
<keyword evidence="6" id="KW-0843">Virulence</keyword>
<protein>
    <submittedName>
        <fullName evidence="9">Type III secretion system export apparatus subunit SctS</fullName>
    </submittedName>
</protein>
<evidence type="ECO:0000256" key="1">
    <source>
        <dbReference type="ARBA" id="ARBA00004651"/>
    </source>
</evidence>
<reference evidence="9 10" key="1">
    <citation type="submission" date="2023-04" db="EMBL/GenBank/DDBJ databases">
        <title>Ottowia paracancer sp. nov., isolated from human stomach.</title>
        <authorList>
            <person name="Song Y."/>
        </authorList>
    </citation>
    <scope>NUCLEOTIDE SEQUENCE [LARGE SCALE GENOMIC DNA]</scope>
    <source>
        <strain evidence="9 10">10c7w1</strain>
    </source>
</reference>
<dbReference type="PRINTS" id="PR00952">
    <property type="entry name" value="TYPE3IMQPROT"/>
</dbReference>
<dbReference type="Pfam" id="PF01313">
    <property type="entry name" value="Bac_export_3"/>
    <property type="match status" value="1"/>
</dbReference>
<gene>
    <name evidence="9" type="primary">sctS</name>
    <name evidence="9" type="ORF">QB898_02880</name>
</gene>
<dbReference type="NCBIfam" id="TIGR01403">
    <property type="entry name" value="fliQ_rel_III"/>
    <property type="match status" value="1"/>
</dbReference>
<keyword evidence="3" id="KW-1003">Cell membrane</keyword>
<dbReference type="PANTHER" id="PTHR34040">
    <property type="entry name" value="FLAGELLAR BIOSYNTHETIC PROTEIN FLIQ"/>
    <property type="match status" value="1"/>
</dbReference>
<evidence type="ECO:0000256" key="4">
    <source>
        <dbReference type="ARBA" id="ARBA00022692"/>
    </source>
</evidence>
<accession>A0AAW6RIX1</accession>
<dbReference type="RefSeq" id="WP_050715800.1">
    <property type="nucleotide sequence ID" value="NZ_JARVII010000003.1"/>
</dbReference>
<dbReference type="PANTHER" id="PTHR34040:SF7">
    <property type="entry name" value="SURFACE PRESENTATION OF ANTIGENS PROTEIN SPAQ"/>
    <property type="match status" value="1"/>
</dbReference>
<keyword evidence="10" id="KW-1185">Reference proteome</keyword>
<evidence type="ECO:0000256" key="7">
    <source>
        <dbReference type="ARBA" id="ARBA00023136"/>
    </source>
</evidence>
<dbReference type="PIRSF" id="PIRSF004669">
    <property type="entry name" value="FliQ"/>
    <property type="match status" value="1"/>
</dbReference>
<dbReference type="AlphaFoldDB" id="A0AAW6RIX1"/>
<evidence type="ECO:0000256" key="2">
    <source>
        <dbReference type="ARBA" id="ARBA00006156"/>
    </source>
</evidence>
<dbReference type="InterPro" id="IPR002191">
    <property type="entry name" value="Bac_export_3"/>
</dbReference>
<feature type="transmembrane region" description="Helical" evidence="8">
    <location>
        <begin position="51"/>
        <end position="74"/>
    </location>
</feature>
<comment type="subcellular location">
    <subcellularLocation>
        <location evidence="1">Cell membrane</location>
        <topology evidence="1">Multi-pass membrane protein</topology>
    </subcellularLocation>
</comment>
<evidence type="ECO:0000313" key="10">
    <source>
        <dbReference type="Proteomes" id="UP001237156"/>
    </source>
</evidence>
<keyword evidence="7 8" id="KW-0472">Membrane</keyword>
<dbReference type="GO" id="GO:0009306">
    <property type="term" value="P:protein secretion"/>
    <property type="evidence" value="ECO:0007669"/>
    <property type="project" value="InterPro"/>
</dbReference>
<feature type="transmembrane region" description="Helical" evidence="8">
    <location>
        <begin position="12"/>
        <end position="39"/>
    </location>
</feature>
<evidence type="ECO:0000256" key="5">
    <source>
        <dbReference type="ARBA" id="ARBA00022989"/>
    </source>
</evidence>
<evidence type="ECO:0000256" key="8">
    <source>
        <dbReference type="SAM" id="Phobius"/>
    </source>
</evidence>
<proteinExistence type="inferred from homology"/>
<evidence type="ECO:0000256" key="3">
    <source>
        <dbReference type="ARBA" id="ARBA00022475"/>
    </source>
</evidence>
<dbReference type="GO" id="GO:0005886">
    <property type="term" value="C:plasma membrane"/>
    <property type="evidence" value="ECO:0007669"/>
    <property type="project" value="UniProtKB-SubCell"/>
</dbReference>